<sequence>MTRDRSRRASARRSAEWSGVAAVAGERASGAARLAERSAGWRRRRRASARPEQRGGERAAGRAERQQRASAAASAQVAGIGRLGVSPDGGMPKTAAAAIDAISSSTPDIVPSLDSIKSPSCHTPASRADLRPTLAAGVSGTGVARRVPRQLCRSSAHPPTGHLPPSSPLEAPPTAVG</sequence>
<feature type="compositionally biased region" description="Basic and acidic residues" evidence="1">
    <location>
        <begin position="49"/>
        <end position="67"/>
    </location>
</feature>
<feature type="region of interest" description="Disordered" evidence="1">
    <location>
        <begin position="1"/>
        <end position="97"/>
    </location>
</feature>
<reference evidence="2" key="2">
    <citation type="submission" date="2018-05" db="EMBL/GenBank/DDBJ databases">
        <title>OmerRS3 (Oryza meridionalis Reference Sequence Version 3).</title>
        <authorList>
            <person name="Zhang J."/>
            <person name="Kudrna D."/>
            <person name="Lee S."/>
            <person name="Talag J."/>
            <person name="Welchert J."/>
            <person name="Wing R.A."/>
        </authorList>
    </citation>
    <scope>NUCLEOTIDE SEQUENCE [LARGE SCALE GENOMIC DNA]</scope>
    <source>
        <strain evidence="2">cv. OR44</strain>
    </source>
</reference>
<dbReference type="HOGENOM" id="CLU_1520187_0_0_1"/>
<protein>
    <submittedName>
        <fullName evidence="2">Uncharacterized protein</fullName>
    </submittedName>
</protein>
<evidence type="ECO:0000256" key="1">
    <source>
        <dbReference type="SAM" id="MobiDB-lite"/>
    </source>
</evidence>
<name>A0A0E0C2H9_9ORYZ</name>
<feature type="compositionally biased region" description="Pro residues" evidence="1">
    <location>
        <begin position="161"/>
        <end position="171"/>
    </location>
</feature>
<feature type="compositionally biased region" description="Low complexity" evidence="1">
    <location>
        <begin position="18"/>
        <end position="33"/>
    </location>
</feature>
<dbReference type="EnsemblPlants" id="OMERI01G15610.2">
    <property type="protein sequence ID" value="OMERI01G15610.2"/>
    <property type="gene ID" value="OMERI01G15610"/>
</dbReference>
<dbReference type="Proteomes" id="UP000008021">
    <property type="component" value="Chromosome 1"/>
</dbReference>
<feature type="compositionally biased region" description="Basic residues" evidence="1">
    <location>
        <begin position="1"/>
        <end position="11"/>
    </location>
</feature>
<accession>A0A0E0C2H9</accession>
<reference evidence="2" key="1">
    <citation type="submission" date="2015-04" db="UniProtKB">
        <authorList>
            <consortium name="EnsemblPlants"/>
        </authorList>
    </citation>
    <scope>IDENTIFICATION</scope>
</reference>
<dbReference type="AlphaFoldDB" id="A0A0E0C2H9"/>
<keyword evidence="3" id="KW-1185">Reference proteome</keyword>
<feature type="region of interest" description="Disordered" evidence="1">
    <location>
        <begin position="110"/>
        <end position="177"/>
    </location>
</feature>
<feature type="compositionally biased region" description="Low complexity" evidence="1">
    <location>
        <begin position="68"/>
        <end position="79"/>
    </location>
</feature>
<proteinExistence type="predicted"/>
<dbReference type="Gramene" id="OMERI01G15610.2">
    <property type="protein sequence ID" value="OMERI01G15610.2"/>
    <property type="gene ID" value="OMERI01G15610"/>
</dbReference>
<organism evidence="2">
    <name type="scientific">Oryza meridionalis</name>
    <dbReference type="NCBI Taxonomy" id="40149"/>
    <lineage>
        <taxon>Eukaryota</taxon>
        <taxon>Viridiplantae</taxon>
        <taxon>Streptophyta</taxon>
        <taxon>Embryophyta</taxon>
        <taxon>Tracheophyta</taxon>
        <taxon>Spermatophyta</taxon>
        <taxon>Magnoliopsida</taxon>
        <taxon>Liliopsida</taxon>
        <taxon>Poales</taxon>
        <taxon>Poaceae</taxon>
        <taxon>BOP clade</taxon>
        <taxon>Oryzoideae</taxon>
        <taxon>Oryzeae</taxon>
        <taxon>Oryzinae</taxon>
        <taxon>Oryza</taxon>
    </lineage>
</organism>
<evidence type="ECO:0000313" key="2">
    <source>
        <dbReference type="EnsemblPlants" id="OMERI01G15610.2"/>
    </source>
</evidence>
<evidence type="ECO:0000313" key="3">
    <source>
        <dbReference type="Proteomes" id="UP000008021"/>
    </source>
</evidence>